<gene>
    <name evidence="1" type="ORF">DBV15_09186</name>
</gene>
<organism evidence="1 2">
    <name type="scientific">Temnothorax longispinosus</name>
    <dbReference type="NCBI Taxonomy" id="300112"/>
    <lineage>
        <taxon>Eukaryota</taxon>
        <taxon>Metazoa</taxon>
        <taxon>Ecdysozoa</taxon>
        <taxon>Arthropoda</taxon>
        <taxon>Hexapoda</taxon>
        <taxon>Insecta</taxon>
        <taxon>Pterygota</taxon>
        <taxon>Neoptera</taxon>
        <taxon>Endopterygota</taxon>
        <taxon>Hymenoptera</taxon>
        <taxon>Apocrita</taxon>
        <taxon>Aculeata</taxon>
        <taxon>Formicoidea</taxon>
        <taxon>Formicidae</taxon>
        <taxon>Myrmicinae</taxon>
        <taxon>Temnothorax</taxon>
    </lineage>
</organism>
<dbReference type="AlphaFoldDB" id="A0A4S2KNQ4"/>
<reference evidence="1 2" key="1">
    <citation type="journal article" date="2019" name="Philos. Trans. R. Soc. Lond., B, Biol. Sci.">
        <title>Ant behaviour and brain gene expression of defending hosts depend on the ecological success of the intruding social parasite.</title>
        <authorList>
            <person name="Kaur R."/>
            <person name="Stoldt M."/>
            <person name="Jongepier E."/>
            <person name="Feldmeyer B."/>
            <person name="Menzel F."/>
            <person name="Bornberg-Bauer E."/>
            <person name="Foitzik S."/>
        </authorList>
    </citation>
    <scope>NUCLEOTIDE SEQUENCE [LARGE SCALE GENOMIC DNA]</scope>
    <source>
        <tissue evidence="1">Whole body</tissue>
    </source>
</reference>
<name>A0A4S2KNQ4_9HYME</name>
<protein>
    <submittedName>
        <fullName evidence="1">Uncharacterized protein</fullName>
    </submittedName>
</protein>
<dbReference type="Proteomes" id="UP000310200">
    <property type="component" value="Unassembled WGS sequence"/>
</dbReference>
<proteinExistence type="predicted"/>
<sequence length="98" mass="10888">MSFAIKGTIKSRLDAEETRFIVAYRLVILREISLLRGECVELVTRAATSTRATKARVVTRGQLTGNVSLNDKSNVDCCAAAECRGTMRFQFYYASCGR</sequence>
<accession>A0A4S2KNQ4</accession>
<keyword evidence="2" id="KW-1185">Reference proteome</keyword>
<dbReference type="EMBL" id="QBLH01001684">
    <property type="protein sequence ID" value="TGZ51392.1"/>
    <property type="molecule type" value="Genomic_DNA"/>
</dbReference>
<evidence type="ECO:0000313" key="1">
    <source>
        <dbReference type="EMBL" id="TGZ51392.1"/>
    </source>
</evidence>
<comment type="caution">
    <text evidence="1">The sequence shown here is derived from an EMBL/GenBank/DDBJ whole genome shotgun (WGS) entry which is preliminary data.</text>
</comment>
<evidence type="ECO:0000313" key="2">
    <source>
        <dbReference type="Proteomes" id="UP000310200"/>
    </source>
</evidence>